<evidence type="ECO:0000313" key="3">
    <source>
        <dbReference type="EMBL" id="AFM12776.1"/>
    </source>
</evidence>
<evidence type="ECO:0000256" key="2">
    <source>
        <dbReference type="SAM" id="SignalP"/>
    </source>
</evidence>
<feature type="region of interest" description="Disordered" evidence="1">
    <location>
        <begin position="26"/>
        <end position="106"/>
    </location>
</feature>
<feature type="chain" id="PRO_5003685941" evidence="2">
    <location>
        <begin position="24"/>
        <end position="484"/>
    </location>
</feature>
<keyword evidence="4" id="KW-1185">Reference proteome</keyword>
<dbReference type="SUPFAM" id="SSF101898">
    <property type="entry name" value="NHL repeat"/>
    <property type="match status" value="1"/>
</dbReference>
<evidence type="ECO:0000313" key="4">
    <source>
        <dbReference type="Proteomes" id="UP000006048"/>
    </source>
</evidence>
<proteinExistence type="predicted"/>
<dbReference type="HOGENOM" id="CLU_563755_0_0_12"/>
<feature type="compositionally biased region" description="Low complexity" evidence="1">
    <location>
        <begin position="92"/>
        <end position="105"/>
    </location>
</feature>
<gene>
    <name evidence="3" type="ordered locus">Turpa_2130</name>
</gene>
<feature type="compositionally biased region" description="Pro residues" evidence="1">
    <location>
        <begin position="57"/>
        <end position="91"/>
    </location>
</feature>
<dbReference type="PATRIC" id="fig|869212.3.peg.2138"/>
<dbReference type="AlphaFoldDB" id="I4B669"/>
<name>I4B669_TURPD</name>
<feature type="compositionally biased region" description="Low complexity" evidence="1">
    <location>
        <begin position="41"/>
        <end position="56"/>
    </location>
</feature>
<dbReference type="Proteomes" id="UP000006048">
    <property type="component" value="Chromosome"/>
</dbReference>
<accession>I4B669</accession>
<dbReference type="RefSeq" id="WP_014803282.1">
    <property type="nucleotide sequence ID" value="NC_018020.1"/>
</dbReference>
<protein>
    <submittedName>
        <fullName evidence="3">Uncharacterized protein</fullName>
    </submittedName>
</protein>
<dbReference type="OrthoDB" id="9811934at2"/>
<organism evidence="3 4">
    <name type="scientific">Turneriella parva (strain ATCC BAA-1111 / DSM 21527 / NCTC 11395 / H)</name>
    <name type="common">Leptospira parva</name>
    <dbReference type="NCBI Taxonomy" id="869212"/>
    <lineage>
        <taxon>Bacteria</taxon>
        <taxon>Pseudomonadati</taxon>
        <taxon>Spirochaetota</taxon>
        <taxon>Spirochaetia</taxon>
        <taxon>Leptospirales</taxon>
        <taxon>Leptospiraceae</taxon>
        <taxon>Turneriella</taxon>
    </lineage>
</organism>
<sequence length="484" mass="51313">MRLLRLFLLCGTFVAAVLVSACAETTTGSQGDESPVQEGEVVTPTPAATASPTLPVSTPPVSAPEQPVPPPSISPTPDPVPEIFPAPPVVTPPSAAQPSASPCPANRTELPPGTWGAPDVLLNVASQSAVVHGDLVTSAGSGLCGALLETRTQAGELKGRHYLPRGLMDYYTGIAKFPHGGFILSGMRSEAPVAPQATVIHRMVVALVDEKANLIWKNDFAPEGPSMQNWGYSVVTDRVGNSYVAANLNGFSVVKLNAKGERLWTYNYAENSGVARAIRFDADGNVVATGYVDVNLQSEFGDRDVFVIKLSPKKKIIFKHRVISPTLDHAYDLAINAAGKTWVLGWSADQGVRFGKKTLRLPAAFLICIEPNGTRSAIIDVGQGTYTARVEILPSQRILISGSSMDSPLTSALFSPDGKVRMAEKVYANNFWNILNFMVMGTQGDVYVGLGSGTPLGQAPSYAFGSIRKLSEADLIGRLNTAAP</sequence>
<dbReference type="KEGG" id="tpx:Turpa_2130"/>
<dbReference type="STRING" id="869212.Turpa_2130"/>
<keyword evidence="2" id="KW-0732">Signal</keyword>
<dbReference type="PROSITE" id="PS51257">
    <property type="entry name" value="PROKAR_LIPOPROTEIN"/>
    <property type="match status" value="1"/>
</dbReference>
<reference evidence="3 4" key="1">
    <citation type="submission" date="2012-06" db="EMBL/GenBank/DDBJ databases">
        <title>The complete chromosome of genome of Turneriella parva DSM 21527.</title>
        <authorList>
            <consortium name="US DOE Joint Genome Institute (JGI-PGF)"/>
            <person name="Lucas S."/>
            <person name="Han J."/>
            <person name="Lapidus A."/>
            <person name="Bruce D."/>
            <person name="Goodwin L."/>
            <person name="Pitluck S."/>
            <person name="Peters L."/>
            <person name="Kyrpides N."/>
            <person name="Mavromatis K."/>
            <person name="Ivanova N."/>
            <person name="Mikhailova N."/>
            <person name="Chertkov O."/>
            <person name="Detter J.C."/>
            <person name="Tapia R."/>
            <person name="Han C."/>
            <person name="Land M."/>
            <person name="Hauser L."/>
            <person name="Markowitz V."/>
            <person name="Cheng J.-F."/>
            <person name="Hugenholtz P."/>
            <person name="Woyke T."/>
            <person name="Wu D."/>
            <person name="Gronow S."/>
            <person name="Wellnitz S."/>
            <person name="Brambilla E."/>
            <person name="Klenk H.-P."/>
            <person name="Eisen J.A."/>
        </authorList>
    </citation>
    <scope>NUCLEOTIDE SEQUENCE [LARGE SCALE GENOMIC DNA]</scope>
    <source>
        <strain evidence="4">ATCC BAA-1111 / DSM 21527 / NCTC 11395 / H</strain>
    </source>
</reference>
<dbReference type="EMBL" id="CP002959">
    <property type="protein sequence ID" value="AFM12776.1"/>
    <property type="molecule type" value="Genomic_DNA"/>
</dbReference>
<feature type="signal peptide" evidence="2">
    <location>
        <begin position="1"/>
        <end position="23"/>
    </location>
</feature>
<evidence type="ECO:0000256" key="1">
    <source>
        <dbReference type="SAM" id="MobiDB-lite"/>
    </source>
</evidence>